<keyword evidence="1" id="KW-0328">Glycosyltransferase</keyword>
<dbReference type="PANTHER" id="PTHR45947">
    <property type="entry name" value="SULFOQUINOVOSYL TRANSFERASE SQD2"/>
    <property type="match status" value="1"/>
</dbReference>
<evidence type="ECO:0000313" key="4">
    <source>
        <dbReference type="EMBL" id="SHF74205.1"/>
    </source>
</evidence>
<evidence type="ECO:0000256" key="1">
    <source>
        <dbReference type="ARBA" id="ARBA00022676"/>
    </source>
</evidence>
<dbReference type="CDD" id="cd03801">
    <property type="entry name" value="GT4_PimA-like"/>
    <property type="match status" value="1"/>
</dbReference>
<dbReference type="EMBL" id="FQVX01000001">
    <property type="protein sequence ID" value="SHF74205.1"/>
    <property type="molecule type" value="Genomic_DNA"/>
</dbReference>
<dbReference type="Pfam" id="PF13692">
    <property type="entry name" value="Glyco_trans_1_4"/>
    <property type="match status" value="1"/>
</dbReference>
<dbReference type="InterPro" id="IPR050194">
    <property type="entry name" value="Glycosyltransferase_grp1"/>
</dbReference>
<organism evidence="4 5">
    <name type="scientific">Geodermatophilus nigrescens</name>
    <dbReference type="NCBI Taxonomy" id="1070870"/>
    <lineage>
        <taxon>Bacteria</taxon>
        <taxon>Bacillati</taxon>
        <taxon>Actinomycetota</taxon>
        <taxon>Actinomycetes</taxon>
        <taxon>Geodermatophilales</taxon>
        <taxon>Geodermatophilaceae</taxon>
        <taxon>Geodermatophilus</taxon>
    </lineage>
</organism>
<dbReference type="Proteomes" id="UP000184471">
    <property type="component" value="Unassembled WGS sequence"/>
</dbReference>
<dbReference type="Gene3D" id="3.40.50.2000">
    <property type="entry name" value="Glycogen Phosphorylase B"/>
    <property type="match status" value="2"/>
</dbReference>
<keyword evidence="5" id="KW-1185">Reference proteome</keyword>
<dbReference type="Pfam" id="PF13579">
    <property type="entry name" value="Glyco_trans_4_4"/>
    <property type="match status" value="1"/>
</dbReference>
<evidence type="ECO:0000259" key="3">
    <source>
        <dbReference type="Pfam" id="PF13579"/>
    </source>
</evidence>
<dbReference type="SUPFAM" id="SSF53756">
    <property type="entry name" value="UDP-Glycosyltransferase/glycogen phosphorylase"/>
    <property type="match status" value="1"/>
</dbReference>
<dbReference type="RefSeq" id="WP_073418597.1">
    <property type="nucleotide sequence ID" value="NZ_FQVX01000001.1"/>
</dbReference>
<dbReference type="GO" id="GO:0016757">
    <property type="term" value="F:glycosyltransferase activity"/>
    <property type="evidence" value="ECO:0007669"/>
    <property type="project" value="UniProtKB-KW"/>
</dbReference>
<evidence type="ECO:0000313" key="5">
    <source>
        <dbReference type="Proteomes" id="UP000184471"/>
    </source>
</evidence>
<proteinExistence type="predicted"/>
<evidence type="ECO:0000256" key="2">
    <source>
        <dbReference type="ARBA" id="ARBA00022679"/>
    </source>
</evidence>
<accession>A0A1M5E4T1</accession>
<sequence>MRVVVYPHTMEVGGSQLNALEIAAAVRERGHEVLLYAPEGDLLAHAHSLGLEHVPALRAPFHPSPTVTRDLARLVHDRGIDVLHGYEWPPALEAFGVRALRPHVAAVATVMSMAIPPFLPSSMPLVVGTRRLAEQARRSRRGPVRLLEPPVDTHANRPGVAADRFRADHPVEPGTAQVVVVSRLAHELKLEGILTAVRAVATLARGRAVRLVVVGDGPAAPEVRAAAEEVNRAAGREVVLLTGQLDDPRGAYDAADVCLGMGGSALRALAFARPLVVQGERGFFELLTPESVGTFLEQGWYGVADRAPEEAVEHLAALLVGLLDDPGRRERLGCYGRELVEERFGLGRAAELQIEVYREAVEARAGVARTLAEGARSTTAVVRHKARRRVQRSRGDVARDDFNAKPA</sequence>
<protein>
    <submittedName>
        <fullName evidence="4">Glycosyltransferase involved in cell wall bisynthesis</fullName>
    </submittedName>
</protein>
<keyword evidence="2 4" id="KW-0808">Transferase</keyword>
<dbReference type="OrthoDB" id="3861448at2"/>
<dbReference type="STRING" id="1070870.SAMN05444351_0652"/>
<gene>
    <name evidence="4" type="ORF">SAMN05444351_0652</name>
</gene>
<dbReference type="GO" id="GO:1901137">
    <property type="term" value="P:carbohydrate derivative biosynthetic process"/>
    <property type="evidence" value="ECO:0007669"/>
    <property type="project" value="UniProtKB-ARBA"/>
</dbReference>
<dbReference type="AlphaFoldDB" id="A0A1M5E4T1"/>
<feature type="domain" description="Glycosyltransferase subfamily 4-like N-terminal" evidence="3">
    <location>
        <begin position="13"/>
        <end position="136"/>
    </location>
</feature>
<dbReference type="PANTHER" id="PTHR45947:SF3">
    <property type="entry name" value="SULFOQUINOVOSYL TRANSFERASE SQD2"/>
    <property type="match status" value="1"/>
</dbReference>
<dbReference type="InterPro" id="IPR028098">
    <property type="entry name" value="Glyco_trans_4-like_N"/>
</dbReference>
<name>A0A1M5E4T1_9ACTN</name>
<reference evidence="4 5" key="1">
    <citation type="submission" date="2016-11" db="EMBL/GenBank/DDBJ databases">
        <authorList>
            <person name="Jaros S."/>
            <person name="Januszkiewicz K."/>
            <person name="Wedrychowicz H."/>
        </authorList>
    </citation>
    <scope>NUCLEOTIDE SEQUENCE [LARGE SCALE GENOMIC DNA]</scope>
    <source>
        <strain evidence="4 5">DSM 45408</strain>
    </source>
</reference>